<comment type="caution">
    <text evidence="9">The sequence shown here is derived from an EMBL/GenBank/DDBJ whole genome shotgun (WGS) entry which is preliminary data.</text>
</comment>
<keyword evidence="3 8" id="KW-0732">Signal</keyword>
<feature type="signal peptide" evidence="8">
    <location>
        <begin position="1"/>
        <end position="26"/>
    </location>
</feature>
<gene>
    <name evidence="9" type="ORF">LOD99_2295</name>
</gene>
<accession>A0AAV7K286</accession>
<dbReference type="Proteomes" id="UP001165289">
    <property type="component" value="Unassembled WGS sequence"/>
</dbReference>
<dbReference type="GO" id="GO:0005886">
    <property type="term" value="C:plasma membrane"/>
    <property type="evidence" value="ECO:0007669"/>
    <property type="project" value="TreeGrafter"/>
</dbReference>
<proteinExistence type="predicted"/>
<sequence length="247" mass="27941">MKNLINLSLPILAFILYFGFAPTSEAKTLSYKNSTRTVVLLKMSAKFEINDNGKRKGLTLEDQDLDVTGNISQSKNNNVSYEIITFIVSWNGTNYQFILTFNSSKESWTWENSTFVVKETILPLKKMISSFGDGIITTKANHSYVCMSPLDYTTKSVKGITVSVTWRQLQVEVYPRNNTKFDEAPKPCTVDVDDKIVPIAVGGALGLLLLLVVIIYVISYIRDRRQQSKELRSGYNRIDQPEPNHHS</sequence>
<evidence type="ECO:0000256" key="5">
    <source>
        <dbReference type="ARBA" id="ARBA00023136"/>
    </source>
</evidence>
<dbReference type="EMBL" id="JAKMXF010000210">
    <property type="protein sequence ID" value="KAI6655006.1"/>
    <property type="molecule type" value="Genomic_DNA"/>
</dbReference>
<feature type="transmembrane region" description="Helical" evidence="7">
    <location>
        <begin position="196"/>
        <end position="221"/>
    </location>
</feature>
<evidence type="ECO:0000256" key="3">
    <source>
        <dbReference type="ARBA" id="ARBA00022729"/>
    </source>
</evidence>
<evidence type="ECO:0000256" key="2">
    <source>
        <dbReference type="ARBA" id="ARBA00022692"/>
    </source>
</evidence>
<evidence type="ECO:0000256" key="8">
    <source>
        <dbReference type="SAM" id="SignalP"/>
    </source>
</evidence>
<evidence type="ECO:0000256" key="1">
    <source>
        <dbReference type="ARBA" id="ARBA00004251"/>
    </source>
</evidence>
<evidence type="ECO:0000313" key="10">
    <source>
        <dbReference type="Proteomes" id="UP001165289"/>
    </source>
</evidence>
<feature type="chain" id="PRO_5043955934" evidence="8">
    <location>
        <begin position="27"/>
        <end position="247"/>
    </location>
</feature>
<dbReference type="Gene3D" id="2.40.160.110">
    <property type="match status" value="1"/>
</dbReference>
<dbReference type="GO" id="GO:0072594">
    <property type="term" value="P:establishment of protein localization to organelle"/>
    <property type="evidence" value="ECO:0007669"/>
    <property type="project" value="TreeGrafter"/>
</dbReference>
<name>A0AAV7K286_9METZ</name>
<keyword evidence="6" id="KW-0325">Glycoprotein</keyword>
<comment type="subcellular location">
    <subcellularLocation>
        <location evidence="1">Cell membrane</location>
        <topology evidence="1">Single-pass type I membrane protein</topology>
    </subcellularLocation>
</comment>
<evidence type="ECO:0000256" key="6">
    <source>
        <dbReference type="ARBA" id="ARBA00023180"/>
    </source>
</evidence>
<evidence type="ECO:0000256" key="7">
    <source>
        <dbReference type="SAM" id="Phobius"/>
    </source>
</evidence>
<dbReference type="PANTHER" id="PTHR11506">
    <property type="entry name" value="LYSOSOME-ASSOCIATED MEMBRANE GLYCOPROTEIN"/>
    <property type="match status" value="1"/>
</dbReference>
<reference evidence="9 10" key="1">
    <citation type="journal article" date="2023" name="BMC Biol.">
        <title>The compact genome of the sponge Oopsacas minuta (Hexactinellida) is lacking key metazoan core genes.</title>
        <authorList>
            <person name="Santini S."/>
            <person name="Schenkelaars Q."/>
            <person name="Jourda C."/>
            <person name="Duchesne M."/>
            <person name="Belahbib H."/>
            <person name="Rocher C."/>
            <person name="Selva M."/>
            <person name="Riesgo A."/>
            <person name="Vervoort M."/>
            <person name="Leys S.P."/>
            <person name="Kodjabachian L."/>
            <person name="Le Bivic A."/>
            <person name="Borchiellini C."/>
            <person name="Claverie J.M."/>
            <person name="Renard E."/>
        </authorList>
    </citation>
    <scope>NUCLEOTIDE SEQUENCE [LARGE SCALE GENOMIC DNA]</scope>
    <source>
        <strain evidence="9">SPO-2</strain>
    </source>
</reference>
<keyword evidence="4 7" id="KW-1133">Transmembrane helix</keyword>
<dbReference type="AlphaFoldDB" id="A0AAV7K286"/>
<keyword evidence="10" id="KW-1185">Reference proteome</keyword>
<evidence type="ECO:0000313" key="9">
    <source>
        <dbReference type="EMBL" id="KAI6655006.1"/>
    </source>
</evidence>
<dbReference type="InterPro" id="IPR002000">
    <property type="entry name" value="Lysosome-assoc_membr_glycop"/>
</dbReference>
<keyword evidence="5 7" id="KW-0472">Membrane</keyword>
<organism evidence="9 10">
    <name type="scientific">Oopsacas minuta</name>
    <dbReference type="NCBI Taxonomy" id="111878"/>
    <lineage>
        <taxon>Eukaryota</taxon>
        <taxon>Metazoa</taxon>
        <taxon>Porifera</taxon>
        <taxon>Hexactinellida</taxon>
        <taxon>Hexasterophora</taxon>
        <taxon>Lyssacinosida</taxon>
        <taxon>Leucopsacidae</taxon>
        <taxon>Oopsacas</taxon>
    </lineage>
</organism>
<dbReference type="GO" id="GO:0005765">
    <property type="term" value="C:lysosomal membrane"/>
    <property type="evidence" value="ECO:0007669"/>
    <property type="project" value="TreeGrafter"/>
</dbReference>
<evidence type="ECO:0000256" key="4">
    <source>
        <dbReference type="ARBA" id="ARBA00022989"/>
    </source>
</evidence>
<protein>
    <submittedName>
        <fullName evidence="9">Uncharacterized protein</fullName>
    </submittedName>
</protein>
<keyword evidence="2 7" id="KW-0812">Transmembrane</keyword>
<dbReference type="PANTHER" id="PTHR11506:SF35">
    <property type="entry name" value="LYSOSOME-ASSOCIATED MEMBRANE GLYCOPROTEIN 5"/>
    <property type="match status" value="1"/>
</dbReference>
<dbReference type="GO" id="GO:0031902">
    <property type="term" value="C:late endosome membrane"/>
    <property type="evidence" value="ECO:0007669"/>
    <property type="project" value="TreeGrafter"/>
</dbReference>
<dbReference type="PRINTS" id="PR00336">
    <property type="entry name" value="LYSASSOCTDMP"/>
</dbReference>